<proteinExistence type="predicted"/>
<gene>
    <name evidence="1" type="ORF">UFOPK2810_01455</name>
</gene>
<evidence type="ECO:0000313" key="1">
    <source>
        <dbReference type="EMBL" id="CAB4762785.1"/>
    </source>
</evidence>
<dbReference type="AlphaFoldDB" id="A0A6J6UUG7"/>
<protein>
    <submittedName>
        <fullName evidence="1">Unannotated protein</fullName>
    </submittedName>
</protein>
<reference evidence="1" key="1">
    <citation type="submission" date="2020-05" db="EMBL/GenBank/DDBJ databases">
        <authorList>
            <person name="Chiriac C."/>
            <person name="Salcher M."/>
            <person name="Ghai R."/>
            <person name="Kavagutti S V."/>
        </authorList>
    </citation>
    <scope>NUCLEOTIDE SEQUENCE</scope>
</reference>
<organism evidence="1">
    <name type="scientific">freshwater metagenome</name>
    <dbReference type="NCBI Taxonomy" id="449393"/>
    <lineage>
        <taxon>unclassified sequences</taxon>
        <taxon>metagenomes</taxon>
        <taxon>ecological metagenomes</taxon>
    </lineage>
</organism>
<accession>A0A6J6UUG7</accession>
<name>A0A6J6UUG7_9ZZZZ</name>
<dbReference type="EMBL" id="CAEZYZ010000281">
    <property type="protein sequence ID" value="CAB4762785.1"/>
    <property type="molecule type" value="Genomic_DNA"/>
</dbReference>
<sequence>MSLEPIMIGMMQFPSGPETTMIIAMIMTMPWVPISEL</sequence>